<gene>
    <name evidence="3" type="ORF">HNQ58_000440</name>
</gene>
<comment type="caution">
    <text evidence="3">The sequence shown here is derived from an EMBL/GenBank/DDBJ whole genome shotgun (WGS) entry which is preliminary data.</text>
</comment>
<protein>
    <submittedName>
        <fullName evidence="3">Uncharacterized protein (UPF0332 family)</fullName>
    </submittedName>
</protein>
<dbReference type="Pfam" id="PF05168">
    <property type="entry name" value="HEPN"/>
    <property type="match status" value="1"/>
</dbReference>
<dbReference type="EMBL" id="JACHHX010000002">
    <property type="protein sequence ID" value="MBB5014566.1"/>
    <property type="molecule type" value="Genomic_DNA"/>
</dbReference>
<sequence>MSEGLTPAVLIAKACRACESARLLLAAGDIDGACNRAYYAMFDAARAALFGGPAAIPPETVKTHSGLIAAFGLNLVKPGLVPLALGRAINWAEDLRLMADYRGDAIEPGDARELVEQAEAFVADIQRIFPALRDTHEPI</sequence>
<dbReference type="PANTHER" id="PTHR36565">
    <property type="entry name" value="UPF0332 PROTEIN TM_1000"/>
    <property type="match status" value="1"/>
</dbReference>
<feature type="domain" description="HEPN" evidence="2">
    <location>
        <begin position="10"/>
        <end position="126"/>
    </location>
</feature>
<evidence type="ECO:0000259" key="2">
    <source>
        <dbReference type="Pfam" id="PF05168"/>
    </source>
</evidence>
<organism evidence="3 4">
    <name type="scientific">Rehaibacterium terrae</name>
    <dbReference type="NCBI Taxonomy" id="1341696"/>
    <lineage>
        <taxon>Bacteria</taxon>
        <taxon>Pseudomonadati</taxon>
        <taxon>Pseudomonadota</taxon>
        <taxon>Gammaproteobacteria</taxon>
        <taxon>Lysobacterales</taxon>
        <taxon>Lysobacteraceae</taxon>
        <taxon>Rehaibacterium</taxon>
    </lineage>
</organism>
<dbReference type="InterPro" id="IPR007842">
    <property type="entry name" value="HEPN_dom"/>
</dbReference>
<keyword evidence="4" id="KW-1185">Reference proteome</keyword>
<dbReference type="Proteomes" id="UP000519004">
    <property type="component" value="Unassembled WGS sequence"/>
</dbReference>
<dbReference type="Gene3D" id="1.20.120.330">
    <property type="entry name" value="Nucleotidyltransferases domain 2"/>
    <property type="match status" value="1"/>
</dbReference>
<dbReference type="AlphaFoldDB" id="A0A7W7V912"/>
<comment type="similarity">
    <text evidence="1">Belongs to the UPF0332 family.</text>
</comment>
<dbReference type="PANTHER" id="PTHR36565:SF1">
    <property type="entry name" value="UPF0332 PROTEIN TM_1000"/>
    <property type="match status" value="1"/>
</dbReference>
<evidence type="ECO:0000256" key="1">
    <source>
        <dbReference type="ARBA" id="ARBA00038248"/>
    </source>
</evidence>
<evidence type="ECO:0000313" key="4">
    <source>
        <dbReference type="Proteomes" id="UP000519004"/>
    </source>
</evidence>
<reference evidence="3 4" key="1">
    <citation type="submission" date="2020-08" db="EMBL/GenBank/DDBJ databases">
        <title>Genomic Encyclopedia of Type Strains, Phase IV (KMG-IV): sequencing the most valuable type-strain genomes for metagenomic binning, comparative biology and taxonomic classification.</title>
        <authorList>
            <person name="Goeker M."/>
        </authorList>
    </citation>
    <scope>NUCLEOTIDE SEQUENCE [LARGE SCALE GENOMIC DNA]</scope>
    <source>
        <strain evidence="3 4">DSM 25897</strain>
    </source>
</reference>
<proteinExistence type="inferred from homology"/>
<dbReference type="RefSeq" id="WP_221301113.1">
    <property type="nucleotide sequence ID" value="NZ_JACHHX010000002.1"/>
</dbReference>
<evidence type="ECO:0000313" key="3">
    <source>
        <dbReference type="EMBL" id="MBB5014566.1"/>
    </source>
</evidence>
<dbReference type="InterPro" id="IPR052226">
    <property type="entry name" value="UPF0332_toxin"/>
</dbReference>
<name>A0A7W7V912_9GAMM</name>
<accession>A0A7W7V912</accession>